<dbReference type="Proteomes" id="UP000320735">
    <property type="component" value="Unassembled WGS sequence"/>
</dbReference>
<accession>A0A5C6B5T9</accession>
<evidence type="ECO:0000256" key="1">
    <source>
        <dbReference type="SAM" id="SignalP"/>
    </source>
</evidence>
<reference evidence="2 3" key="1">
    <citation type="submission" date="2019-02" db="EMBL/GenBank/DDBJ databases">
        <title>Deep-cultivation of Planctomycetes and their phenomic and genomic characterization uncovers novel biology.</title>
        <authorList>
            <person name="Wiegand S."/>
            <person name="Jogler M."/>
            <person name="Boedeker C."/>
            <person name="Pinto D."/>
            <person name="Vollmers J."/>
            <person name="Rivas-Marin E."/>
            <person name="Kohn T."/>
            <person name="Peeters S.H."/>
            <person name="Heuer A."/>
            <person name="Rast P."/>
            <person name="Oberbeckmann S."/>
            <person name="Bunk B."/>
            <person name="Jeske O."/>
            <person name="Meyerdierks A."/>
            <person name="Storesund J.E."/>
            <person name="Kallscheuer N."/>
            <person name="Luecker S."/>
            <person name="Lage O.M."/>
            <person name="Pohl T."/>
            <person name="Merkel B.J."/>
            <person name="Hornburger P."/>
            <person name="Mueller R.-W."/>
            <person name="Bruemmer F."/>
            <person name="Labrenz M."/>
            <person name="Spormann A.M."/>
            <person name="Op Den Camp H."/>
            <person name="Overmann J."/>
            <person name="Amann R."/>
            <person name="Jetten M.S.M."/>
            <person name="Mascher T."/>
            <person name="Medema M.H."/>
            <person name="Devos D.P."/>
            <person name="Kaster A.-K."/>
            <person name="Ovreas L."/>
            <person name="Rohde M."/>
            <person name="Galperin M.Y."/>
            <person name="Jogler C."/>
        </authorList>
    </citation>
    <scope>NUCLEOTIDE SEQUENCE [LARGE SCALE GENOMIC DNA]</scope>
    <source>
        <strain evidence="2 3">CA54</strain>
    </source>
</reference>
<dbReference type="AlphaFoldDB" id="A0A5C6B5T9"/>
<protein>
    <recommendedName>
        <fullName evidence="4">PEP-CTERM protein-sorting domain-containing protein</fullName>
    </recommendedName>
</protein>
<feature type="signal peptide" evidence="1">
    <location>
        <begin position="1"/>
        <end position="26"/>
    </location>
</feature>
<name>A0A5C6B5T9_9PLAN</name>
<dbReference type="EMBL" id="SJPP01000003">
    <property type="protein sequence ID" value="TWU07308.1"/>
    <property type="molecule type" value="Genomic_DNA"/>
</dbReference>
<evidence type="ECO:0000313" key="3">
    <source>
        <dbReference type="Proteomes" id="UP000320735"/>
    </source>
</evidence>
<keyword evidence="1" id="KW-0732">Signal</keyword>
<proteinExistence type="predicted"/>
<dbReference type="RefSeq" id="WP_146374086.1">
    <property type="nucleotide sequence ID" value="NZ_SJPP01000003.1"/>
</dbReference>
<sequence precursor="true">MRTSKMLLASIAMGFLLAGAGRSAQAELITNGTFDTDLAGWTIIQPGIPTTWVSGTAHVGRPGTPGISIFEQSFDIPIGTEALSISFDYEWQVMAPVEFEDSFLAEFVYQSTTAPDPKTVTLVDQGSDDGVFGSPTAFSTIISLIDLDNISDNGTIRFTLTENNSPVGTRIELDNVIVNPVPEPSTYAGLVGITCVSLLAYSWRSKRQQVA</sequence>
<feature type="chain" id="PRO_5022700026" description="PEP-CTERM protein-sorting domain-containing protein" evidence="1">
    <location>
        <begin position="27"/>
        <end position="211"/>
    </location>
</feature>
<dbReference type="OrthoDB" id="7877307at2"/>
<gene>
    <name evidence="2" type="ORF">CA54_57140</name>
</gene>
<keyword evidence="3" id="KW-1185">Reference proteome</keyword>
<comment type="caution">
    <text evidence="2">The sequence shown here is derived from an EMBL/GenBank/DDBJ whole genome shotgun (WGS) entry which is preliminary data.</text>
</comment>
<evidence type="ECO:0000313" key="2">
    <source>
        <dbReference type="EMBL" id="TWU07308.1"/>
    </source>
</evidence>
<organism evidence="2 3">
    <name type="scientific">Symmachiella macrocystis</name>
    <dbReference type="NCBI Taxonomy" id="2527985"/>
    <lineage>
        <taxon>Bacteria</taxon>
        <taxon>Pseudomonadati</taxon>
        <taxon>Planctomycetota</taxon>
        <taxon>Planctomycetia</taxon>
        <taxon>Planctomycetales</taxon>
        <taxon>Planctomycetaceae</taxon>
        <taxon>Symmachiella</taxon>
    </lineage>
</organism>
<evidence type="ECO:0008006" key="4">
    <source>
        <dbReference type="Google" id="ProtNLM"/>
    </source>
</evidence>